<gene>
    <name evidence="1" type="ORF">L1987_49052</name>
</gene>
<dbReference type="EMBL" id="CM042033">
    <property type="protein sequence ID" value="KAI3774494.1"/>
    <property type="molecule type" value="Genomic_DNA"/>
</dbReference>
<dbReference type="Proteomes" id="UP001056120">
    <property type="component" value="Linkage Group LG16"/>
</dbReference>
<comment type="caution">
    <text evidence="1">The sequence shown here is derived from an EMBL/GenBank/DDBJ whole genome shotgun (WGS) entry which is preliminary data.</text>
</comment>
<evidence type="ECO:0000313" key="1">
    <source>
        <dbReference type="EMBL" id="KAI3774494.1"/>
    </source>
</evidence>
<reference evidence="2" key="1">
    <citation type="journal article" date="2022" name="Mol. Ecol. Resour.">
        <title>The genomes of chicory, endive, great burdock and yacon provide insights into Asteraceae palaeo-polyploidization history and plant inulin production.</title>
        <authorList>
            <person name="Fan W."/>
            <person name="Wang S."/>
            <person name="Wang H."/>
            <person name="Wang A."/>
            <person name="Jiang F."/>
            <person name="Liu H."/>
            <person name="Zhao H."/>
            <person name="Xu D."/>
            <person name="Zhang Y."/>
        </authorList>
    </citation>
    <scope>NUCLEOTIDE SEQUENCE [LARGE SCALE GENOMIC DNA]</scope>
    <source>
        <strain evidence="2">cv. Yunnan</strain>
    </source>
</reference>
<sequence length="102" mass="11689">MLLRRVSPRKKEPLVEPDLMILLHFFVLLLSYMWGGFAPMGKIDLILMRIGLFDHSLFFQTANRKASIMNNNSLIEKRLAIPTSINDIIVCATRSEIVVMTL</sequence>
<evidence type="ECO:0000313" key="2">
    <source>
        <dbReference type="Proteomes" id="UP001056120"/>
    </source>
</evidence>
<name>A0ACB9FTF1_9ASTR</name>
<accession>A0ACB9FTF1</accession>
<organism evidence="1 2">
    <name type="scientific">Smallanthus sonchifolius</name>
    <dbReference type="NCBI Taxonomy" id="185202"/>
    <lineage>
        <taxon>Eukaryota</taxon>
        <taxon>Viridiplantae</taxon>
        <taxon>Streptophyta</taxon>
        <taxon>Embryophyta</taxon>
        <taxon>Tracheophyta</taxon>
        <taxon>Spermatophyta</taxon>
        <taxon>Magnoliopsida</taxon>
        <taxon>eudicotyledons</taxon>
        <taxon>Gunneridae</taxon>
        <taxon>Pentapetalae</taxon>
        <taxon>asterids</taxon>
        <taxon>campanulids</taxon>
        <taxon>Asterales</taxon>
        <taxon>Asteraceae</taxon>
        <taxon>Asteroideae</taxon>
        <taxon>Heliantheae alliance</taxon>
        <taxon>Millerieae</taxon>
        <taxon>Smallanthus</taxon>
    </lineage>
</organism>
<proteinExistence type="predicted"/>
<protein>
    <submittedName>
        <fullName evidence="1">Uncharacterized protein</fullName>
    </submittedName>
</protein>
<keyword evidence="2" id="KW-1185">Reference proteome</keyword>
<reference evidence="1 2" key="2">
    <citation type="journal article" date="2022" name="Mol. Ecol. Resour.">
        <title>The genomes of chicory, endive, great burdock and yacon provide insights into Asteraceae paleo-polyploidization history and plant inulin production.</title>
        <authorList>
            <person name="Fan W."/>
            <person name="Wang S."/>
            <person name="Wang H."/>
            <person name="Wang A."/>
            <person name="Jiang F."/>
            <person name="Liu H."/>
            <person name="Zhao H."/>
            <person name="Xu D."/>
            <person name="Zhang Y."/>
        </authorList>
    </citation>
    <scope>NUCLEOTIDE SEQUENCE [LARGE SCALE GENOMIC DNA]</scope>
    <source>
        <strain evidence="2">cv. Yunnan</strain>
        <tissue evidence="1">Leaves</tissue>
    </source>
</reference>